<protein>
    <submittedName>
        <fullName evidence="8">Efflux RND transporter permease subunit</fullName>
    </submittedName>
</protein>
<accession>A0ABC8AC44</accession>
<dbReference type="InterPro" id="IPR027463">
    <property type="entry name" value="AcrB_DN_DC_subdom"/>
</dbReference>
<feature type="transmembrane region" description="Helical" evidence="7">
    <location>
        <begin position="360"/>
        <end position="380"/>
    </location>
</feature>
<feature type="transmembrane region" description="Helical" evidence="7">
    <location>
        <begin position="334"/>
        <end position="353"/>
    </location>
</feature>
<evidence type="ECO:0000256" key="2">
    <source>
        <dbReference type="ARBA" id="ARBA00022475"/>
    </source>
</evidence>
<feature type="transmembrane region" description="Helical" evidence="7">
    <location>
        <begin position="386"/>
        <end position="410"/>
    </location>
</feature>
<proteinExistence type="predicted"/>
<dbReference type="PANTHER" id="PTHR32063:SF34">
    <property type="entry name" value="MULTIDRUG RESISTANCE PROTEIN MDTC"/>
    <property type="match status" value="1"/>
</dbReference>
<dbReference type="PRINTS" id="PR00702">
    <property type="entry name" value="ACRIFLAVINRP"/>
</dbReference>
<feature type="transmembrane region" description="Helical" evidence="7">
    <location>
        <begin position="528"/>
        <end position="549"/>
    </location>
</feature>
<name>A0ABC8AC44_XYLFS</name>
<keyword evidence="4 7" id="KW-0812">Transmembrane</keyword>
<gene>
    <name evidence="8" type="ORF">XFHB_03210</name>
</gene>
<evidence type="ECO:0000256" key="5">
    <source>
        <dbReference type="ARBA" id="ARBA00022989"/>
    </source>
</evidence>
<feature type="transmembrane region" description="Helical" evidence="7">
    <location>
        <begin position="431"/>
        <end position="451"/>
    </location>
</feature>
<dbReference type="SUPFAM" id="SSF82714">
    <property type="entry name" value="Multidrug efflux transporter AcrB TolC docking domain, DN and DC subdomains"/>
    <property type="match status" value="2"/>
</dbReference>
<dbReference type="Pfam" id="PF00873">
    <property type="entry name" value="ACR_tran"/>
    <property type="match status" value="1"/>
</dbReference>
<evidence type="ECO:0000256" key="4">
    <source>
        <dbReference type="ARBA" id="ARBA00022692"/>
    </source>
</evidence>
<dbReference type="EMBL" id="CP009885">
    <property type="protein sequence ID" value="ALR06019.1"/>
    <property type="molecule type" value="Genomic_DNA"/>
</dbReference>
<feature type="transmembrane region" description="Helical" evidence="7">
    <location>
        <begin position="860"/>
        <end position="877"/>
    </location>
</feature>
<feature type="transmembrane region" description="Helical" evidence="7">
    <location>
        <begin position="988"/>
        <end position="1017"/>
    </location>
</feature>
<dbReference type="PANTHER" id="PTHR32063">
    <property type="match status" value="1"/>
</dbReference>
<dbReference type="Gene3D" id="1.20.1640.10">
    <property type="entry name" value="Multidrug efflux transporter AcrB transmembrane domain"/>
    <property type="match status" value="2"/>
</dbReference>
<dbReference type="Gene3D" id="3.30.70.1430">
    <property type="entry name" value="Multidrug efflux transporter AcrB pore domain"/>
    <property type="match status" value="2"/>
</dbReference>
<evidence type="ECO:0000313" key="9">
    <source>
        <dbReference type="Proteomes" id="UP000196980"/>
    </source>
</evidence>
<feature type="transmembrane region" description="Helical" evidence="7">
    <location>
        <begin position="957"/>
        <end position="976"/>
    </location>
</feature>
<keyword evidence="2" id="KW-1003">Cell membrane</keyword>
<dbReference type="SUPFAM" id="SSF82693">
    <property type="entry name" value="Multidrug efflux transporter AcrB pore domain, PN1, PN2, PC1 and PC2 subdomains"/>
    <property type="match status" value="2"/>
</dbReference>
<dbReference type="Gene3D" id="3.30.70.1440">
    <property type="entry name" value="Multidrug efflux transporter AcrB pore domain"/>
    <property type="match status" value="1"/>
</dbReference>
<evidence type="ECO:0000256" key="3">
    <source>
        <dbReference type="ARBA" id="ARBA00022519"/>
    </source>
</evidence>
<keyword evidence="5 7" id="KW-1133">Transmembrane helix</keyword>
<dbReference type="Gene3D" id="3.30.2090.10">
    <property type="entry name" value="Multidrug efflux transporter AcrB TolC docking domain, DN and DC subdomains"/>
    <property type="match status" value="2"/>
</dbReference>
<evidence type="ECO:0000313" key="8">
    <source>
        <dbReference type="EMBL" id="ALR06019.1"/>
    </source>
</evidence>
<feature type="transmembrane region" description="Helical" evidence="7">
    <location>
        <begin position="12"/>
        <end position="32"/>
    </location>
</feature>
<evidence type="ECO:0000256" key="1">
    <source>
        <dbReference type="ARBA" id="ARBA00022448"/>
    </source>
</evidence>
<evidence type="ECO:0000256" key="7">
    <source>
        <dbReference type="SAM" id="Phobius"/>
    </source>
</evidence>
<dbReference type="AlphaFoldDB" id="A0ABC8AC44"/>
<evidence type="ECO:0000256" key="6">
    <source>
        <dbReference type="ARBA" id="ARBA00023136"/>
    </source>
</evidence>
<keyword evidence="3" id="KW-0997">Cell inner membrane</keyword>
<dbReference type="InterPro" id="IPR001036">
    <property type="entry name" value="Acrflvin-R"/>
</dbReference>
<dbReference type="RefSeq" id="WP_088577779.1">
    <property type="nucleotide sequence ID" value="NZ_CP009885.1"/>
</dbReference>
<dbReference type="SUPFAM" id="SSF82866">
    <property type="entry name" value="Multidrug efflux transporter AcrB transmembrane domain"/>
    <property type="match status" value="2"/>
</dbReference>
<keyword evidence="6 7" id="KW-0472">Membrane</keyword>
<sequence length="1034" mass="111381">MNLSAGFIKRPIGTSLLAIGVFVLGLICYLRLSVAPLPTFQIPVIAVKANQAGANASTMASTVTAPLERYLGQIPGIKRMRSSSSESNSNVFLLFQSNRNIDSAAQDVQAAINAAQTDLPSGLLSPSYEKANPNDDPIIALALTSDTQSMDALYNVADSLLAQHLRQIQGISSVDIVGASTPAIRVDVDMHALNALGLTMDQLQNAVRAANVTSPTGLLSNDTRTTEILLNSTISKAADFAHLVIATQPNGRIVRLSDIAQVYDGQQDAYQAAWFNRKRAVVMYVSLRTGANVVETVDRVKAELPTLHTYLPPGTVLTPYFDHTPTIRASLYEIQTTLLISLAMVMLTIALFLRRLAPTVIAVVTVPLSLAGSAIVMYALDFTLNNLTLLALVIAIGFVVDDAIVMIENISRHIDAGMSRLEAALTGAREIGSTIISITVSLVVVFTPILFDHSMVGTLFREFAITLAVAIIVSMLVSLTLTPTLCSRFLSAHTAPEKSNGLGAWLERIYTHTLRLYTAALDFSLRHALLLALTPLLLIVSTVMLAGTIKKGTFPIQDTGLIQGRADSSTTVAFQDMINRQHRITEMLLSDPAVKSVAVRLGSGRKGSRTSFNIELKTRAEGRRESTDTVMIRLSTKAAHYPDLALRLRAVQDLPSNSGDGANQGAQYRISLQGNDLKQLEEWLPKLQEALSKNPKLRDIGSDMDTAGLYQNIVIDRGKAAQMGVSIGAIDGALYGAFGQRQISTIYSDTNQYTVVINALASQSATPAALDQIHVPNRSGKMVPITAIAHQVPALNPPQIKHDNQYTTMDLSYNLSPGVSSGEAEAIIEAVIKGLRMPGDIHIAEDNSFKQDLNPNSMKILLIATLLAVYIVLGMLYENLIHPITILSTLPAAGMGALLALYVSDTELSAISIIALVLLIGIVKKNAIMMIDFALVAQRERGLEPHAAVREASIVRFRPIMMTSMVAILAAMPLAIGVGEGAELRRPLGIAMIGGLLISQSLTLLSTPALYVIFSCLSQRWHAWRGKYMAARSH</sequence>
<dbReference type="GO" id="GO:0055085">
    <property type="term" value="P:transmembrane transport"/>
    <property type="evidence" value="ECO:0007669"/>
    <property type="project" value="UniProtKB-ARBA"/>
</dbReference>
<feature type="transmembrane region" description="Helical" evidence="7">
    <location>
        <begin position="884"/>
        <end position="904"/>
    </location>
</feature>
<reference evidence="9" key="1">
    <citation type="submission" date="2014-11" db="EMBL/GenBank/DDBJ databases">
        <title>Xylella fastidiosa Hib4 Genome Sequencing.</title>
        <authorList>
            <person name="Pierry P.M."/>
            <person name="da Silva A.M."/>
        </authorList>
    </citation>
    <scope>NUCLEOTIDE SEQUENCE [LARGE SCALE GENOMIC DNA]</scope>
    <source>
        <strain evidence="9">Hib4</strain>
    </source>
</reference>
<dbReference type="Gene3D" id="3.30.70.1320">
    <property type="entry name" value="Multidrug efflux transporter AcrB pore domain like"/>
    <property type="match status" value="1"/>
</dbReference>
<dbReference type="Proteomes" id="UP000196980">
    <property type="component" value="Chromosome"/>
</dbReference>
<keyword evidence="1" id="KW-0813">Transport</keyword>
<dbReference type="KEGG" id="xfh:XFHB_03210"/>
<organism evidence="8 9">
    <name type="scientific">Xylella fastidiosa</name>
    <dbReference type="NCBI Taxonomy" id="2371"/>
    <lineage>
        <taxon>Bacteria</taxon>
        <taxon>Pseudomonadati</taxon>
        <taxon>Pseudomonadota</taxon>
        <taxon>Gammaproteobacteria</taxon>
        <taxon>Lysobacterales</taxon>
        <taxon>Lysobacteraceae</taxon>
        <taxon>Xylella</taxon>
    </lineage>
</organism>
<feature type="transmembrane region" description="Helical" evidence="7">
    <location>
        <begin position="910"/>
        <end position="936"/>
    </location>
</feature>
<feature type="transmembrane region" description="Helical" evidence="7">
    <location>
        <begin position="463"/>
        <end position="481"/>
    </location>
</feature>